<dbReference type="OrthoDB" id="125682at2"/>
<dbReference type="Proteomes" id="UP000269669">
    <property type="component" value="Unassembled WGS sequence"/>
</dbReference>
<accession>A0A428MP16</accession>
<proteinExistence type="predicted"/>
<dbReference type="EMBL" id="RSDW01000001">
    <property type="protein sequence ID" value="RSL18651.1"/>
    <property type="molecule type" value="Genomic_DNA"/>
</dbReference>
<organism evidence="1 2">
    <name type="scientific">Edaphobacter aggregans</name>
    <dbReference type="NCBI Taxonomy" id="570835"/>
    <lineage>
        <taxon>Bacteria</taxon>
        <taxon>Pseudomonadati</taxon>
        <taxon>Acidobacteriota</taxon>
        <taxon>Terriglobia</taxon>
        <taxon>Terriglobales</taxon>
        <taxon>Acidobacteriaceae</taxon>
        <taxon>Edaphobacter</taxon>
    </lineage>
</organism>
<reference evidence="1 2" key="1">
    <citation type="submission" date="2018-12" db="EMBL/GenBank/DDBJ databases">
        <title>Sequencing of bacterial isolates from soil warming experiment in Harvard Forest, Massachusetts, USA.</title>
        <authorList>
            <person name="Deangelis K."/>
        </authorList>
    </citation>
    <scope>NUCLEOTIDE SEQUENCE [LARGE SCALE GENOMIC DNA]</scope>
    <source>
        <strain evidence="1 2">EB153</strain>
    </source>
</reference>
<dbReference type="RefSeq" id="WP_125486985.1">
    <property type="nucleotide sequence ID" value="NZ_RSDW01000001.1"/>
</dbReference>
<comment type="caution">
    <text evidence="1">The sequence shown here is derived from an EMBL/GenBank/DDBJ whole genome shotgun (WGS) entry which is preliminary data.</text>
</comment>
<name>A0A428MP16_9BACT</name>
<evidence type="ECO:0000313" key="1">
    <source>
        <dbReference type="EMBL" id="RSL18651.1"/>
    </source>
</evidence>
<sequence>MSNSFRIYSLALGMATIGGAHMNAQVSAAMPSSPHKNILIVPLKQEAASYPNGIQGNQIPVLYNNTFVIHNNDSRNVIGLFVVWHITDSAGIVSTRKMMMDTFLNTTKSTIIAPTGTMIISPAGSQLAGALTPSVSQTPGPTPGLSHLEERFEHASQISLTIDSVMFEDGEIWGPNTEQIDKQIVARKAAAVALSQLAKSMIANGGDWKAQLTAVKKTPVRTDDVQSRWQERFTQQLLHWQGDPKAILNYFDQLPSPMTFSAHQYK</sequence>
<dbReference type="AlphaFoldDB" id="A0A428MP16"/>
<protein>
    <submittedName>
        <fullName evidence="1">Uncharacterized protein</fullName>
    </submittedName>
</protein>
<keyword evidence="2" id="KW-1185">Reference proteome</keyword>
<evidence type="ECO:0000313" key="2">
    <source>
        <dbReference type="Proteomes" id="UP000269669"/>
    </source>
</evidence>
<gene>
    <name evidence="1" type="ORF">EDE15_4243</name>
</gene>